<proteinExistence type="predicted"/>
<reference evidence="1" key="1">
    <citation type="submission" date="2014-11" db="EMBL/GenBank/DDBJ databases">
        <authorList>
            <person name="Amaro Gonzalez C."/>
        </authorList>
    </citation>
    <scope>NUCLEOTIDE SEQUENCE</scope>
</reference>
<sequence>MLTFTVRFAPTAES</sequence>
<dbReference type="EMBL" id="GBXM01080021">
    <property type="protein sequence ID" value="JAH28556.1"/>
    <property type="molecule type" value="Transcribed_RNA"/>
</dbReference>
<name>A0A0E9RHC3_ANGAN</name>
<protein>
    <submittedName>
        <fullName evidence="1">Uncharacterized protein</fullName>
    </submittedName>
</protein>
<reference evidence="1" key="2">
    <citation type="journal article" date="2015" name="Fish Shellfish Immunol.">
        <title>Early steps in the European eel (Anguilla anguilla)-Vibrio vulnificus interaction in the gills: Role of the RtxA13 toxin.</title>
        <authorList>
            <person name="Callol A."/>
            <person name="Pajuelo D."/>
            <person name="Ebbesson L."/>
            <person name="Teles M."/>
            <person name="MacKenzie S."/>
            <person name="Amaro C."/>
        </authorList>
    </citation>
    <scope>NUCLEOTIDE SEQUENCE</scope>
</reference>
<organism evidence="1">
    <name type="scientific">Anguilla anguilla</name>
    <name type="common">European freshwater eel</name>
    <name type="synonym">Muraena anguilla</name>
    <dbReference type="NCBI Taxonomy" id="7936"/>
    <lineage>
        <taxon>Eukaryota</taxon>
        <taxon>Metazoa</taxon>
        <taxon>Chordata</taxon>
        <taxon>Craniata</taxon>
        <taxon>Vertebrata</taxon>
        <taxon>Euteleostomi</taxon>
        <taxon>Actinopterygii</taxon>
        <taxon>Neopterygii</taxon>
        <taxon>Teleostei</taxon>
        <taxon>Anguilliformes</taxon>
        <taxon>Anguillidae</taxon>
        <taxon>Anguilla</taxon>
    </lineage>
</organism>
<evidence type="ECO:0000313" key="1">
    <source>
        <dbReference type="EMBL" id="JAH28556.1"/>
    </source>
</evidence>
<accession>A0A0E9RHC3</accession>